<keyword evidence="1" id="KW-0596">Phosphopantetheine</keyword>
<dbReference type="Gene3D" id="3.40.50.720">
    <property type="entry name" value="NAD(P)-binding Rossmann-like Domain"/>
    <property type="match status" value="1"/>
</dbReference>
<dbReference type="GO" id="GO:0016491">
    <property type="term" value="F:oxidoreductase activity"/>
    <property type="evidence" value="ECO:0007669"/>
    <property type="project" value="UniProtKB-KW"/>
</dbReference>
<dbReference type="InterPro" id="IPR036291">
    <property type="entry name" value="NAD(P)-bd_dom_sf"/>
</dbReference>
<evidence type="ECO:0000256" key="8">
    <source>
        <dbReference type="ARBA" id="ARBA00023268"/>
    </source>
</evidence>
<protein>
    <submittedName>
        <fullName evidence="10">Fatty acid synthase</fullName>
    </submittedName>
</protein>
<dbReference type="PANTHER" id="PTHR43775">
    <property type="entry name" value="FATTY ACID SYNTHASE"/>
    <property type="match status" value="1"/>
</dbReference>
<evidence type="ECO:0000256" key="1">
    <source>
        <dbReference type="ARBA" id="ARBA00022450"/>
    </source>
</evidence>
<evidence type="ECO:0000256" key="4">
    <source>
        <dbReference type="ARBA" id="ARBA00022857"/>
    </source>
</evidence>
<dbReference type="PANTHER" id="PTHR43775:SF7">
    <property type="entry name" value="FATTY ACID SYNTHASE"/>
    <property type="match status" value="1"/>
</dbReference>
<dbReference type="GO" id="GO:0006633">
    <property type="term" value="P:fatty acid biosynthetic process"/>
    <property type="evidence" value="ECO:0007669"/>
    <property type="project" value="UniProtKB-KW"/>
</dbReference>
<comment type="caution">
    <text evidence="10">The sequence shown here is derived from an EMBL/GenBank/DDBJ whole genome shotgun (WGS) entry which is preliminary data.</text>
</comment>
<evidence type="ECO:0000256" key="7">
    <source>
        <dbReference type="ARBA" id="ARBA00023160"/>
    </source>
</evidence>
<evidence type="ECO:0000256" key="2">
    <source>
        <dbReference type="ARBA" id="ARBA00022516"/>
    </source>
</evidence>
<dbReference type="InterPro" id="IPR013968">
    <property type="entry name" value="PKS_KR"/>
</dbReference>
<organism evidence="10 11">
    <name type="scientific">Plakobranchus ocellatus</name>
    <dbReference type="NCBI Taxonomy" id="259542"/>
    <lineage>
        <taxon>Eukaryota</taxon>
        <taxon>Metazoa</taxon>
        <taxon>Spiralia</taxon>
        <taxon>Lophotrochozoa</taxon>
        <taxon>Mollusca</taxon>
        <taxon>Gastropoda</taxon>
        <taxon>Heterobranchia</taxon>
        <taxon>Euthyneura</taxon>
        <taxon>Panpulmonata</taxon>
        <taxon>Sacoglossa</taxon>
        <taxon>Placobranchoidea</taxon>
        <taxon>Plakobranchidae</taxon>
        <taxon>Plakobranchus</taxon>
    </lineage>
</organism>
<evidence type="ECO:0000313" key="10">
    <source>
        <dbReference type="EMBL" id="GFO47122.1"/>
    </source>
</evidence>
<evidence type="ECO:0000256" key="5">
    <source>
        <dbReference type="ARBA" id="ARBA00023002"/>
    </source>
</evidence>
<dbReference type="InterPro" id="IPR036736">
    <property type="entry name" value="ACP-like_sf"/>
</dbReference>
<keyword evidence="4" id="KW-0521">NADP</keyword>
<keyword evidence="3" id="KW-0276">Fatty acid metabolism</keyword>
<proteinExistence type="predicted"/>
<dbReference type="Pfam" id="PF08659">
    <property type="entry name" value="KR"/>
    <property type="match status" value="1"/>
</dbReference>
<dbReference type="AlphaFoldDB" id="A0AAV4DSW6"/>
<dbReference type="InterPro" id="IPR050091">
    <property type="entry name" value="PKS_NRPS_Biosynth_Enz"/>
</dbReference>
<keyword evidence="5" id="KW-0560">Oxidoreductase</keyword>
<sequence length="533" mass="59687">MKCYLRPGDNLLIMDGLDPMGQAITRVASHMGVKVIATVQTETDKDLVTRIIPDMDLDRVVCRHGNLGYVEQVARLAGKKGIHVIISTLTTEESRDILMTLNSDGVFLYIGEHGNEELQNLSNGTISIQRVNIPTILCDSDERAVAIRQDLAALVSDGIKEGIVKPLNSLILPATDTTGIFAALTTENWIQQLVVKIQDEEETQHRQSPALMVRKHTQFHSDRCYLLVGSLDWFVLELAYWMVRRGARHLLISSRDGETSAYHQCKINMMAELRPEVKVTTETAMTLEGAARLLYEASQIGPLGGVFTITMTQEQKQPSNWTWAQIISNLDESTRAASENKDVLFVVCSSTETFQSFDYLSSTYSFAQASVHRICERRCDDGLHGLAIQCGPIDFNNNWPQSLHEILEAFDKTMCQEAPIVKIYQKQCMPALADGNQKLKEIPEKKEKTLIEKVLDIIGLKTSPDNKVTLNEAGIDSMGTTEVQQLVQNEVGLNLDGTGVRALTFGKLKEMRSEDVTRIKELEKFQRMRLRST</sequence>
<dbReference type="SUPFAM" id="SSF51735">
    <property type="entry name" value="NAD(P)-binding Rossmann-fold domains"/>
    <property type="match status" value="1"/>
</dbReference>
<dbReference type="Gene3D" id="1.10.1200.10">
    <property type="entry name" value="ACP-like"/>
    <property type="match status" value="1"/>
</dbReference>
<dbReference type="Gene3D" id="3.90.180.10">
    <property type="entry name" value="Medium-chain alcohol dehydrogenases, catalytic domain"/>
    <property type="match status" value="1"/>
</dbReference>
<evidence type="ECO:0000256" key="6">
    <source>
        <dbReference type="ARBA" id="ARBA00023098"/>
    </source>
</evidence>
<name>A0AAV4DSW6_9GAST</name>
<dbReference type="InterPro" id="IPR057326">
    <property type="entry name" value="KR_dom"/>
</dbReference>
<keyword evidence="6" id="KW-0443">Lipid metabolism</keyword>
<keyword evidence="7" id="KW-0275">Fatty acid biosynthesis</keyword>
<evidence type="ECO:0000259" key="9">
    <source>
        <dbReference type="SMART" id="SM00822"/>
    </source>
</evidence>
<dbReference type="GO" id="GO:0004312">
    <property type="term" value="F:fatty acid synthase activity"/>
    <property type="evidence" value="ECO:0007669"/>
    <property type="project" value="TreeGrafter"/>
</dbReference>
<gene>
    <name evidence="10" type="ORF">PoB_007362700</name>
</gene>
<feature type="domain" description="Ketoreductase" evidence="9">
    <location>
        <begin position="223"/>
        <end position="396"/>
    </location>
</feature>
<keyword evidence="11" id="KW-1185">Reference proteome</keyword>
<dbReference type="SMART" id="SM00822">
    <property type="entry name" value="PKS_KR"/>
    <property type="match status" value="1"/>
</dbReference>
<dbReference type="Pfam" id="PF00107">
    <property type="entry name" value="ADH_zinc_N"/>
    <property type="match status" value="1"/>
</dbReference>
<keyword evidence="2" id="KW-0444">Lipid biosynthesis</keyword>
<keyword evidence="8" id="KW-0511">Multifunctional enzyme</keyword>
<reference evidence="10 11" key="1">
    <citation type="journal article" date="2021" name="Elife">
        <title>Chloroplast acquisition without the gene transfer in kleptoplastic sea slugs, Plakobranchus ocellatus.</title>
        <authorList>
            <person name="Maeda T."/>
            <person name="Takahashi S."/>
            <person name="Yoshida T."/>
            <person name="Shimamura S."/>
            <person name="Takaki Y."/>
            <person name="Nagai Y."/>
            <person name="Toyoda A."/>
            <person name="Suzuki Y."/>
            <person name="Arimoto A."/>
            <person name="Ishii H."/>
            <person name="Satoh N."/>
            <person name="Nishiyama T."/>
            <person name="Hasebe M."/>
            <person name="Maruyama T."/>
            <person name="Minagawa J."/>
            <person name="Obokata J."/>
            <person name="Shigenobu S."/>
        </authorList>
    </citation>
    <scope>NUCLEOTIDE SEQUENCE [LARGE SCALE GENOMIC DNA]</scope>
</reference>
<accession>A0AAV4DSW6</accession>
<evidence type="ECO:0000256" key="3">
    <source>
        <dbReference type="ARBA" id="ARBA00022832"/>
    </source>
</evidence>
<dbReference type="Proteomes" id="UP000735302">
    <property type="component" value="Unassembled WGS sequence"/>
</dbReference>
<dbReference type="InterPro" id="IPR013149">
    <property type="entry name" value="ADH-like_C"/>
</dbReference>
<evidence type="ECO:0000313" key="11">
    <source>
        <dbReference type="Proteomes" id="UP000735302"/>
    </source>
</evidence>
<dbReference type="EMBL" id="BLXT01008250">
    <property type="protein sequence ID" value="GFO47122.1"/>
    <property type="molecule type" value="Genomic_DNA"/>
</dbReference>